<dbReference type="NCBIfam" id="NF045586">
    <property type="entry name" value="Npun_F0494_fam"/>
    <property type="match status" value="1"/>
</dbReference>
<evidence type="ECO:0000313" key="2">
    <source>
        <dbReference type="Proteomes" id="UP000017127"/>
    </source>
</evidence>
<comment type="caution">
    <text evidence="1">The sequence shown here is derived from an EMBL/GenBank/DDBJ whole genome shotgun (WGS) entry which is preliminary data.</text>
</comment>
<dbReference type="Proteomes" id="UP000017127">
    <property type="component" value="Unassembled WGS sequence"/>
</dbReference>
<dbReference type="RefSeq" id="WP_023068341.1">
    <property type="nucleotide sequence ID" value="NZ_AUZM01000058.1"/>
</dbReference>
<dbReference type="AlphaFoldDB" id="U7QG73"/>
<dbReference type="EMBL" id="AUZM01000058">
    <property type="protein sequence ID" value="ERT05421.1"/>
    <property type="molecule type" value="Genomic_DNA"/>
</dbReference>
<protein>
    <submittedName>
        <fullName evidence="1">Uncharacterized protein</fullName>
    </submittedName>
</protein>
<dbReference type="PATRIC" id="fig|1348334.3.peg.4474"/>
<accession>U7QG73</accession>
<evidence type="ECO:0000313" key="1">
    <source>
        <dbReference type="EMBL" id="ERT05421.1"/>
    </source>
</evidence>
<sequence length="136" mass="15440">MTSAESPTPKSIQYPSGTLERAERAIRCSPFTLKLLSLMRYESVELNAIAGSRGVEQGYTRSPQSELSVENHLMWLIQVGVLRREVDGQGITDSFRLTPLSRQLVEKAEHQTQGLDTPTGRERCLNFLHRRLRFPL</sequence>
<dbReference type="InterPro" id="IPR054651">
    <property type="entry name" value="Npun_F0494-like"/>
</dbReference>
<gene>
    <name evidence="1" type="ORF">M595_4627</name>
</gene>
<dbReference type="OrthoDB" id="512175at2"/>
<reference evidence="1 2" key="1">
    <citation type="journal article" date="2013" name="Front. Microbiol.">
        <title>Comparative genomic analyses of the cyanobacterium, Lyngbya aestuarii BL J, a powerful hydrogen producer.</title>
        <authorList>
            <person name="Kothari A."/>
            <person name="Vaughn M."/>
            <person name="Garcia-Pichel F."/>
        </authorList>
    </citation>
    <scope>NUCLEOTIDE SEQUENCE [LARGE SCALE GENOMIC DNA]</scope>
    <source>
        <strain evidence="1 2">BL J</strain>
    </source>
</reference>
<proteinExistence type="predicted"/>
<name>U7QG73_9CYAN</name>
<organism evidence="1 2">
    <name type="scientific">Lyngbya aestuarii BL J</name>
    <dbReference type="NCBI Taxonomy" id="1348334"/>
    <lineage>
        <taxon>Bacteria</taxon>
        <taxon>Bacillati</taxon>
        <taxon>Cyanobacteriota</taxon>
        <taxon>Cyanophyceae</taxon>
        <taxon>Oscillatoriophycideae</taxon>
        <taxon>Oscillatoriales</taxon>
        <taxon>Microcoleaceae</taxon>
        <taxon>Lyngbya</taxon>
    </lineage>
</organism>
<keyword evidence="2" id="KW-1185">Reference proteome</keyword>